<evidence type="ECO:0000256" key="3">
    <source>
        <dbReference type="SAM" id="Phobius"/>
    </source>
</evidence>
<dbReference type="RefSeq" id="WP_071900020.1">
    <property type="nucleotide sequence ID" value="NZ_MPIN01000005.1"/>
</dbReference>
<dbReference type="InterPro" id="IPR022385">
    <property type="entry name" value="Rhs_assc_core"/>
</dbReference>
<dbReference type="PRINTS" id="PR00394">
    <property type="entry name" value="RHSPROTEIN"/>
</dbReference>
<evidence type="ECO:0000313" key="5">
    <source>
        <dbReference type="EMBL" id="OJH38571.1"/>
    </source>
</evidence>
<reference evidence="5 6" key="2">
    <citation type="submission" date="2016-12" db="EMBL/GenBank/DDBJ databases">
        <title>Draft Genome Sequence of Cystobacter ferrugineus Strain Cbfe23.</title>
        <authorList>
            <person name="Akbar S."/>
            <person name="Dowd S.E."/>
            <person name="Stevens D.C."/>
        </authorList>
    </citation>
    <scope>NUCLEOTIDE SEQUENCE [LARGE SCALE GENOMIC DNA]</scope>
    <source>
        <strain evidence="5 6">Cbfe23</strain>
    </source>
</reference>
<dbReference type="Gene3D" id="2.180.10.10">
    <property type="entry name" value="RHS repeat-associated core"/>
    <property type="match status" value="2"/>
</dbReference>
<dbReference type="PANTHER" id="PTHR32305:SF15">
    <property type="entry name" value="PROTEIN RHSA-RELATED"/>
    <property type="match status" value="1"/>
</dbReference>
<dbReference type="OrthoDB" id="9757552at2"/>
<feature type="transmembrane region" description="Helical" evidence="3">
    <location>
        <begin position="776"/>
        <end position="799"/>
    </location>
</feature>
<dbReference type="STRING" id="83449.BON30_20210"/>
<evidence type="ECO:0000313" key="6">
    <source>
        <dbReference type="Proteomes" id="UP000182229"/>
    </source>
</evidence>
<feature type="domain" description="Teneurin-like YD-shell" evidence="4">
    <location>
        <begin position="364"/>
        <end position="645"/>
    </location>
</feature>
<dbReference type="InterPro" id="IPR050708">
    <property type="entry name" value="T6SS_VgrG/RHS"/>
</dbReference>
<evidence type="ECO:0000256" key="2">
    <source>
        <dbReference type="SAM" id="MobiDB-lite"/>
    </source>
</evidence>
<keyword evidence="6" id="KW-1185">Reference proteome</keyword>
<feature type="compositionally biased region" description="Pro residues" evidence="2">
    <location>
        <begin position="814"/>
        <end position="838"/>
    </location>
</feature>
<feature type="region of interest" description="Disordered" evidence="2">
    <location>
        <begin position="807"/>
        <end position="841"/>
    </location>
</feature>
<keyword evidence="3" id="KW-0812">Transmembrane</keyword>
<keyword evidence="1" id="KW-0677">Repeat</keyword>
<dbReference type="InterPro" id="IPR056823">
    <property type="entry name" value="TEN-like_YD-shell"/>
</dbReference>
<gene>
    <name evidence="5" type="ORF">BON30_20210</name>
</gene>
<accession>A0A1L9B8L2</accession>
<keyword evidence="3" id="KW-1133">Transmembrane helix</keyword>
<protein>
    <recommendedName>
        <fullName evidence="4">Teneurin-like YD-shell domain-containing protein</fullName>
    </recommendedName>
</protein>
<evidence type="ECO:0000256" key="1">
    <source>
        <dbReference type="ARBA" id="ARBA00022737"/>
    </source>
</evidence>
<proteinExistence type="predicted"/>
<dbReference type="NCBIfam" id="TIGR03696">
    <property type="entry name" value="Rhs_assc_core"/>
    <property type="match status" value="1"/>
</dbReference>
<dbReference type="Pfam" id="PF25023">
    <property type="entry name" value="TEN_YD-shell"/>
    <property type="match status" value="2"/>
</dbReference>
<feature type="transmembrane region" description="Helical" evidence="3">
    <location>
        <begin position="729"/>
        <end position="756"/>
    </location>
</feature>
<organism evidence="5 6">
    <name type="scientific">Cystobacter ferrugineus</name>
    <dbReference type="NCBI Taxonomy" id="83449"/>
    <lineage>
        <taxon>Bacteria</taxon>
        <taxon>Pseudomonadati</taxon>
        <taxon>Myxococcota</taxon>
        <taxon>Myxococcia</taxon>
        <taxon>Myxococcales</taxon>
        <taxon>Cystobacterineae</taxon>
        <taxon>Archangiaceae</taxon>
        <taxon>Cystobacter</taxon>
    </lineage>
</organism>
<sequence>MLRIHDTQLSTLRKHFLAESLVRSFQSSALSSSVESATGDVLAADAKGNQARYTLDGHGFVNGVTSPLGRRWRLENNSQGKLLALTDPKGLRLGLAYDSRGLLSSASHGSHKLFDVGYDKQGLLNEVIYPDGTRRSYEYKTPELISVVVNRLGAEVEYEYGPGGLLEAIWNGNGHPTRFEYGRWSRPERVIRADGSHESYVYNSRGLVERILTGSELLAHVEYDDQDQPVAITYGDGEKISLIYAGGRLVEASAAGSTVKYVYDDKGRVLEEHQDGLVVRYAYDESGALTGLTYPSGEQVEFTQDADHRPSSIRIWTGEFYRFGYGADERTIELSGPNDLTTVIRQSQFGLPVSVVTRRSNFATARDLFSYTCEYDAEARLRSYKDSYFGSRRFTYDAEGQLLEVDAENPGQREGFAYDLAGNRVRWNEQRATFDSLNRLIQQGDTWCRYDARGNLVSLRSAEGEWIYRYNFRNLLVEACGPGGKRVSFGYDALGRRIRKRTATAEVRYVWAGETLLGEVEKSGGRTLTRDFLYIPGTYTPLAMRVDGRVYCYHTDHRGAPIRLTNEVGSVVWAAEYSAYGQASVLVDRISNPLRLPGQYHDEETGLQYNRFRYYSPLLGRYLTEDPTTYLGGLHFYSYANNDPINSADPQGLWSWSGVASAVAGVVVGIAVTAAVILTAPVSLPALAVTAAAVVLGGAAAGAVGFGLNEALNQTDFCFLCVLKAMGRGALIGAVASLPFAFLPATAGVLAFMGAGASSGALGYIGDWITNPGAEWSWSAFGWSVGLGAVTAGAGRYIAGKYTQWKQSRNAPREAPPPDVPEPVPNPSNTPHGYPPRTPQSDAAALKVDQIMRENGLTSPKKLRALGVLAHENGEVTVALSGEGKTVSNAYSVLEGKLPSNYKLAPPEVSTSHFDPATIGNRVVQGTNCAEPKLFTGALQSESPVSGMSILWRGGPPNPYPIEPGSVFMAPCPSCDANAGKIVGPLVSKLFSAGGG</sequence>
<name>A0A1L9B8L2_9BACT</name>
<comment type="caution">
    <text evidence="5">The sequence shown here is derived from an EMBL/GenBank/DDBJ whole genome shotgun (WGS) entry which is preliminary data.</text>
</comment>
<reference evidence="6" key="1">
    <citation type="submission" date="2016-11" db="EMBL/GenBank/DDBJ databases">
        <authorList>
            <person name="Shukria A."/>
            <person name="Stevens D.C."/>
        </authorList>
    </citation>
    <scope>NUCLEOTIDE SEQUENCE [LARGE SCALE GENOMIC DNA]</scope>
    <source>
        <strain evidence="6">Cbfe23</strain>
    </source>
</reference>
<dbReference type="PANTHER" id="PTHR32305">
    <property type="match status" value="1"/>
</dbReference>
<evidence type="ECO:0000259" key="4">
    <source>
        <dbReference type="Pfam" id="PF25023"/>
    </source>
</evidence>
<dbReference type="EMBL" id="MPIN01000005">
    <property type="protein sequence ID" value="OJH38571.1"/>
    <property type="molecule type" value="Genomic_DNA"/>
</dbReference>
<feature type="domain" description="Teneurin-like YD-shell" evidence="4">
    <location>
        <begin position="221"/>
        <end position="328"/>
    </location>
</feature>
<dbReference type="AlphaFoldDB" id="A0A1L9B8L2"/>
<feature type="transmembrane region" description="Helical" evidence="3">
    <location>
        <begin position="684"/>
        <end position="708"/>
    </location>
</feature>
<dbReference type="Proteomes" id="UP000182229">
    <property type="component" value="Unassembled WGS sequence"/>
</dbReference>
<keyword evidence="3" id="KW-0472">Membrane</keyword>